<proteinExistence type="predicted"/>
<feature type="region of interest" description="Disordered" evidence="1">
    <location>
        <begin position="259"/>
        <end position="300"/>
    </location>
</feature>
<name>A0A448YZV0_9STRA</name>
<evidence type="ECO:0000256" key="1">
    <source>
        <dbReference type="SAM" id="MobiDB-lite"/>
    </source>
</evidence>
<evidence type="ECO:0000313" key="3">
    <source>
        <dbReference type="Proteomes" id="UP000291116"/>
    </source>
</evidence>
<dbReference type="PANTHER" id="PTHR36529:SF1">
    <property type="entry name" value="GLYCOSYLTRANSFERASE"/>
    <property type="match status" value="1"/>
</dbReference>
<accession>A0A448YZV0</accession>
<dbReference type="InterPro" id="IPR018641">
    <property type="entry name" value="Trfase_1_rSAM/seldom-assoc"/>
</dbReference>
<sequence length="327" mass="34620">MNDSNESDDSNRGRGHGSVRGSIVVVAKCPIPGKSKTRLIPLMGEEGSVRMAKAMLSDVLKTIDGCAELDSVRKILLYAPGTDEGLKRMQTLVAELGLVTEAEPGCESTGGGKESWNLLAMASSPSDLKSHVLGTKLEDALVRVRALDRQLRPPNGVVFLGMDAPILPLNDIVEGLERAAGETAAATLCPALDGGYAMLCVPGSADPARTFSSVCWSHPMTGMSQIKALTDRGIPTVVGKAVRDIDEAGDVEELCRLLQKESRAPDSPPHGSDRRTKNLEEPGKWSSRCTAGDNGVSSSHPVCHYTRRALVEAGLVAEHETGGSLDE</sequence>
<reference evidence="2 3" key="1">
    <citation type="submission" date="2019-01" db="EMBL/GenBank/DDBJ databases">
        <authorList>
            <person name="Ferrante I. M."/>
        </authorList>
    </citation>
    <scope>NUCLEOTIDE SEQUENCE [LARGE SCALE GENOMIC DNA]</scope>
    <source>
        <strain evidence="2 3">B856</strain>
    </source>
</reference>
<keyword evidence="3" id="KW-1185">Reference proteome</keyword>
<feature type="compositionally biased region" description="Basic and acidic residues" evidence="1">
    <location>
        <begin position="271"/>
        <end position="283"/>
    </location>
</feature>
<evidence type="ECO:0000313" key="2">
    <source>
        <dbReference type="EMBL" id="VEU35306.1"/>
    </source>
</evidence>
<dbReference type="Proteomes" id="UP000291116">
    <property type="component" value="Unassembled WGS sequence"/>
</dbReference>
<evidence type="ECO:0008006" key="4">
    <source>
        <dbReference type="Google" id="ProtNLM"/>
    </source>
</evidence>
<dbReference type="EMBL" id="CAACVS010000055">
    <property type="protein sequence ID" value="VEU35306.1"/>
    <property type="molecule type" value="Genomic_DNA"/>
</dbReference>
<dbReference type="Gene3D" id="3.90.550.10">
    <property type="entry name" value="Spore Coat Polysaccharide Biosynthesis Protein SpsA, Chain A"/>
    <property type="match status" value="1"/>
</dbReference>
<gene>
    <name evidence="2" type="ORF">PSNMU_V1.4_AUG-EV-PASAV3_0020380</name>
</gene>
<organism evidence="2 3">
    <name type="scientific">Pseudo-nitzschia multistriata</name>
    <dbReference type="NCBI Taxonomy" id="183589"/>
    <lineage>
        <taxon>Eukaryota</taxon>
        <taxon>Sar</taxon>
        <taxon>Stramenopiles</taxon>
        <taxon>Ochrophyta</taxon>
        <taxon>Bacillariophyta</taxon>
        <taxon>Bacillariophyceae</taxon>
        <taxon>Bacillariophycidae</taxon>
        <taxon>Bacillariales</taxon>
        <taxon>Bacillariaceae</taxon>
        <taxon>Pseudo-nitzschia</taxon>
    </lineage>
</organism>
<dbReference type="AlphaFoldDB" id="A0A448YZV0"/>
<dbReference type="Pfam" id="PF09837">
    <property type="entry name" value="DUF2064"/>
    <property type="match status" value="1"/>
</dbReference>
<protein>
    <recommendedName>
        <fullName evidence="4">Glycosyltransferase</fullName>
    </recommendedName>
</protein>
<dbReference type="SUPFAM" id="SSF53448">
    <property type="entry name" value="Nucleotide-diphospho-sugar transferases"/>
    <property type="match status" value="1"/>
</dbReference>
<dbReference type="InterPro" id="IPR029044">
    <property type="entry name" value="Nucleotide-diphossugar_trans"/>
</dbReference>
<dbReference type="PANTHER" id="PTHR36529">
    <property type="entry name" value="SLL1095 PROTEIN"/>
    <property type="match status" value="1"/>
</dbReference>
<dbReference type="OrthoDB" id="191769at2759"/>